<dbReference type="Pfam" id="PF13579">
    <property type="entry name" value="Glyco_trans_4_4"/>
    <property type="match status" value="1"/>
</dbReference>
<evidence type="ECO:0000259" key="2">
    <source>
        <dbReference type="Pfam" id="PF13579"/>
    </source>
</evidence>
<dbReference type="Proteomes" id="UP000595197">
    <property type="component" value="Chromosome"/>
</dbReference>
<accession>A0ABX7B2Y6</accession>
<reference evidence="3" key="1">
    <citation type="submission" date="2021-02" db="EMBL/GenBank/DDBJ databases">
        <title>Skermanella TT6 skin isolate.</title>
        <authorList>
            <person name="Lee K."/>
            <person name="Ganzorig M."/>
        </authorList>
    </citation>
    <scope>NUCLEOTIDE SEQUENCE</scope>
    <source>
        <strain evidence="3">TT6</strain>
    </source>
</reference>
<sequence>MVSASGRDGEERSDRDPLKVLVLSWYFPPSNTIGAIRVGKLAKYLMRRHVDVRVVTAREPDLAKTLPLEIPPERVVYTRAVDVNRPIDVVGNLRNRLLRRTPPPGGGAPAGAGGTGGGGRGSLVGRVLSTVSDFYLNLSNLPDRYVGWLPWAVAGARRTCRDWKPDLIYVTGPPFTAFLAGHHLSARLGVPWIAEFRDRWADDPYFEAPDWRMALLDRMERRVAGSASGIVTVSEPWTEFYRAKYGKPVATIYNGYDPQDFPLPTEPPPASPDLTITYAGVLYSGRRDPSPLFQALALLGPERERVRIEFYGSDPGLVFPPAERAGVTDRVTVHPAVPYKQSLEIQRRSDVLLLLQWNNPREQGNVPAKLFEYFGVLRPILGIGLEDGVPARLIRERQAGFFSNDPQAIADQIRRWLAAKDAAGGRLERLSPAAREGLSRDIQFERLLDFCVKVTQPVAADCATRKPRDA</sequence>
<feature type="compositionally biased region" description="Gly residues" evidence="1">
    <location>
        <begin position="107"/>
        <end position="117"/>
    </location>
</feature>
<protein>
    <submittedName>
        <fullName evidence="3">Glycosyltransferase</fullName>
    </submittedName>
</protein>
<dbReference type="Gene3D" id="3.40.50.2000">
    <property type="entry name" value="Glycogen Phosphorylase B"/>
    <property type="match status" value="2"/>
</dbReference>
<dbReference type="RefSeq" id="WP_201073933.1">
    <property type="nucleotide sequence ID" value="NZ_CP067420.1"/>
</dbReference>
<name>A0ABX7B2Y6_9PROT</name>
<feature type="domain" description="Glycosyltransferase subfamily 4-like N-terminal" evidence="2">
    <location>
        <begin position="36"/>
        <end position="255"/>
    </location>
</feature>
<evidence type="ECO:0000313" key="3">
    <source>
        <dbReference type="EMBL" id="QQP88686.1"/>
    </source>
</evidence>
<evidence type="ECO:0000313" key="4">
    <source>
        <dbReference type="Proteomes" id="UP000595197"/>
    </source>
</evidence>
<proteinExistence type="predicted"/>
<dbReference type="SUPFAM" id="SSF53756">
    <property type="entry name" value="UDP-Glycosyltransferase/glycogen phosphorylase"/>
    <property type="match status" value="1"/>
</dbReference>
<dbReference type="EMBL" id="CP067420">
    <property type="protein sequence ID" value="QQP88686.1"/>
    <property type="molecule type" value="Genomic_DNA"/>
</dbReference>
<feature type="region of interest" description="Disordered" evidence="1">
    <location>
        <begin position="98"/>
        <end position="117"/>
    </location>
</feature>
<organism evidence="3 4">
    <name type="scientific">Skermanella cutis</name>
    <dbReference type="NCBI Taxonomy" id="2775420"/>
    <lineage>
        <taxon>Bacteria</taxon>
        <taxon>Pseudomonadati</taxon>
        <taxon>Pseudomonadota</taxon>
        <taxon>Alphaproteobacteria</taxon>
        <taxon>Rhodospirillales</taxon>
        <taxon>Azospirillaceae</taxon>
        <taxon>Skermanella</taxon>
    </lineage>
</organism>
<gene>
    <name evidence="3" type="ORF">IGS68_22105</name>
</gene>
<evidence type="ECO:0000256" key="1">
    <source>
        <dbReference type="SAM" id="MobiDB-lite"/>
    </source>
</evidence>
<keyword evidence="4" id="KW-1185">Reference proteome</keyword>
<dbReference type="InterPro" id="IPR028098">
    <property type="entry name" value="Glyco_trans_4-like_N"/>
</dbReference>